<dbReference type="Proteomes" id="UP001479436">
    <property type="component" value="Unassembled WGS sequence"/>
</dbReference>
<evidence type="ECO:0000313" key="2">
    <source>
        <dbReference type="EMBL" id="KAK9760583.1"/>
    </source>
</evidence>
<comment type="caution">
    <text evidence="2">The sequence shown here is derived from an EMBL/GenBank/DDBJ whole genome shotgun (WGS) entry which is preliminary data.</text>
</comment>
<dbReference type="SUPFAM" id="SSF81383">
    <property type="entry name" value="F-box domain"/>
    <property type="match status" value="1"/>
</dbReference>
<sequence>MSVFKRTKSIYSSPLLSLPVDAQILIFQNLDPSTLLSFIKVSPSLWQVAHRVLQQSLATTPLRVSLIFHQANSWRFSAEFECKSCNLKTADLLFYPSQRVSVRYFHHSNKEAFIPFKVGNQEFLTPNLTKESKRYTTSITENSLSVQAKTSKKPSWKLTYTVTKKAFISFIPKICIGGQWLTPQEFICSPEYFFQQKSTLTKILQYQPKVLLQKLWKKSSGKSYVKEVEGIPSEVCARTRERSIRQL</sequence>
<feature type="domain" description="F-box" evidence="1">
    <location>
        <begin position="15"/>
        <end position="44"/>
    </location>
</feature>
<dbReference type="EMBL" id="JASJQH010002003">
    <property type="protein sequence ID" value="KAK9760583.1"/>
    <property type="molecule type" value="Genomic_DNA"/>
</dbReference>
<dbReference type="InterPro" id="IPR036047">
    <property type="entry name" value="F-box-like_dom_sf"/>
</dbReference>
<reference evidence="2 3" key="1">
    <citation type="submission" date="2023-04" db="EMBL/GenBank/DDBJ databases">
        <title>Genome of Basidiobolus ranarum AG-B5.</title>
        <authorList>
            <person name="Stajich J.E."/>
            <person name="Carter-House D."/>
            <person name="Gryganskyi A."/>
        </authorList>
    </citation>
    <scope>NUCLEOTIDE SEQUENCE [LARGE SCALE GENOMIC DNA]</scope>
    <source>
        <strain evidence="2 3">AG-B5</strain>
    </source>
</reference>
<protein>
    <recommendedName>
        <fullName evidence="1">F-box domain-containing protein</fullName>
    </recommendedName>
</protein>
<dbReference type="InterPro" id="IPR001810">
    <property type="entry name" value="F-box_dom"/>
</dbReference>
<name>A0ABR2WGD8_9FUNG</name>
<keyword evidence="3" id="KW-1185">Reference proteome</keyword>
<dbReference type="Pfam" id="PF00646">
    <property type="entry name" value="F-box"/>
    <property type="match status" value="1"/>
</dbReference>
<evidence type="ECO:0000259" key="1">
    <source>
        <dbReference type="Pfam" id="PF00646"/>
    </source>
</evidence>
<accession>A0ABR2WGD8</accession>
<proteinExistence type="predicted"/>
<evidence type="ECO:0000313" key="3">
    <source>
        <dbReference type="Proteomes" id="UP001479436"/>
    </source>
</evidence>
<organism evidence="2 3">
    <name type="scientific">Basidiobolus ranarum</name>
    <dbReference type="NCBI Taxonomy" id="34480"/>
    <lineage>
        <taxon>Eukaryota</taxon>
        <taxon>Fungi</taxon>
        <taxon>Fungi incertae sedis</taxon>
        <taxon>Zoopagomycota</taxon>
        <taxon>Entomophthoromycotina</taxon>
        <taxon>Basidiobolomycetes</taxon>
        <taxon>Basidiobolales</taxon>
        <taxon>Basidiobolaceae</taxon>
        <taxon>Basidiobolus</taxon>
    </lineage>
</organism>
<gene>
    <name evidence="2" type="ORF">K7432_015255</name>
</gene>